<reference evidence="2" key="1">
    <citation type="submission" date="2024-06" db="EMBL/GenBank/DDBJ databases">
        <title>Methylostella associata gen. nov., sp. nov., a novel Ancalomicrobiaceae-affiliated facultatively methylotrophic bacteria that feed on methanotrophs of the genus Methylococcus.</title>
        <authorList>
            <person name="Saltykova V."/>
            <person name="Danilova O.V."/>
            <person name="Oshkin I.Y."/>
            <person name="Belova S.E."/>
            <person name="Pimenov N.V."/>
            <person name="Dedysh S.N."/>
        </authorList>
    </citation>
    <scope>NUCLEOTIDE SEQUENCE</scope>
    <source>
        <strain evidence="2">S20</strain>
    </source>
</reference>
<organism evidence="2">
    <name type="scientific">Methyloraptor flagellatus</name>
    <dbReference type="NCBI Taxonomy" id="3162530"/>
    <lineage>
        <taxon>Bacteria</taxon>
        <taxon>Pseudomonadati</taxon>
        <taxon>Pseudomonadota</taxon>
        <taxon>Alphaproteobacteria</taxon>
        <taxon>Hyphomicrobiales</taxon>
        <taxon>Ancalomicrobiaceae</taxon>
        <taxon>Methyloraptor</taxon>
    </lineage>
</organism>
<accession>A0AAU7X934</accession>
<dbReference type="KEGG" id="mflg:ABS361_19795"/>
<evidence type="ECO:0008006" key="3">
    <source>
        <dbReference type="Google" id="ProtNLM"/>
    </source>
</evidence>
<name>A0AAU7X934_9HYPH</name>
<sequence>MNILPITQPMPSREAADGEALRLLSPGQFAEVYAATEADACAAEGLALAAVSAFAPRLPILWIRHGFIGQETGRPYAGGLREMGIDPARFIIVHARNPLAALQAGLEGARCPGAAAVVIGLWGETKAYDLVASRRLALAAAENSVALMLVRIVAAPSPSAAAFRWSVASAASKAFPANAPGHPVFEVKLLRARTGAANARYRVEWNRDARTLTAEPLAGDAAGSRENFRDRPALSGAVVPLSAHRPVPPGERLDHPRAG</sequence>
<dbReference type="AlphaFoldDB" id="A0AAU7X934"/>
<evidence type="ECO:0000313" key="2">
    <source>
        <dbReference type="EMBL" id="XBY44251.1"/>
    </source>
</evidence>
<dbReference type="SUPFAM" id="SSF52540">
    <property type="entry name" value="P-loop containing nucleoside triphosphate hydrolases"/>
    <property type="match status" value="1"/>
</dbReference>
<dbReference type="EMBL" id="CP158568">
    <property type="protein sequence ID" value="XBY44251.1"/>
    <property type="molecule type" value="Genomic_DNA"/>
</dbReference>
<proteinExistence type="predicted"/>
<dbReference type="RefSeq" id="WP_407049343.1">
    <property type="nucleotide sequence ID" value="NZ_CP158568.1"/>
</dbReference>
<gene>
    <name evidence="2" type="ORF">ABS361_19795</name>
</gene>
<dbReference type="InterPro" id="IPR027417">
    <property type="entry name" value="P-loop_NTPase"/>
</dbReference>
<evidence type="ECO:0000256" key="1">
    <source>
        <dbReference type="SAM" id="MobiDB-lite"/>
    </source>
</evidence>
<dbReference type="Gene3D" id="3.40.50.300">
    <property type="entry name" value="P-loop containing nucleotide triphosphate hydrolases"/>
    <property type="match status" value="1"/>
</dbReference>
<protein>
    <recommendedName>
        <fullName evidence="3">Protein ImuA</fullName>
    </recommendedName>
</protein>
<feature type="region of interest" description="Disordered" evidence="1">
    <location>
        <begin position="216"/>
        <end position="259"/>
    </location>
</feature>